<dbReference type="InterPro" id="IPR006235">
    <property type="entry name" value="OAc-hSer/O-AcSer_sulfhydrylase"/>
</dbReference>
<protein>
    <submittedName>
        <fullName evidence="6">O-acetylhomoserine aminocarboxypropyltransferase/cysteine synthase</fullName>
    </submittedName>
</protein>
<dbReference type="CDD" id="cd00614">
    <property type="entry name" value="CGS_like"/>
    <property type="match status" value="1"/>
</dbReference>
<dbReference type="Gene3D" id="3.40.640.10">
    <property type="entry name" value="Type I PLP-dependent aspartate aminotransferase-like (Major domain)"/>
    <property type="match status" value="1"/>
</dbReference>
<dbReference type="Gene3D" id="3.90.1150.10">
    <property type="entry name" value="Aspartate Aminotransferase, domain 1"/>
    <property type="match status" value="1"/>
</dbReference>
<comment type="cofactor">
    <cofactor evidence="1 5">
        <name>pyridoxal 5'-phosphate</name>
        <dbReference type="ChEBI" id="CHEBI:597326"/>
    </cofactor>
</comment>
<dbReference type="SUPFAM" id="SSF53383">
    <property type="entry name" value="PLP-dependent transferases"/>
    <property type="match status" value="1"/>
</dbReference>
<name>A0ABR8E328_9NOSO</name>
<organism evidence="6 7">
    <name type="scientific">Nostoc flagelliforme FACHB-838</name>
    <dbReference type="NCBI Taxonomy" id="2692904"/>
    <lineage>
        <taxon>Bacteria</taxon>
        <taxon>Bacillati</taxon>
        <taxon>Cyanobacteriota</taxon>
        <taxon>Cyanophyceae</taxon>
        <taxon>Nostocales</taxon>
        <taxon>Nostocaceae</taxon>
        <taxon>Nostoc</taxon>
    </lineage>
</organism>
<keyword evidence="4 5" id="KW-0663">Pyridoxal phosphate</keyword>
<evidence type="ECO:0000256" key="5">
    <source>
        <dbReference type="RuleBase" id="RU362118"/>
    </source>
</evidence>
<dbReference type="NCBIfam" id="TIGR01326">
    <property type="entry name" value="OAH_OAS_sulfhy"/>
    <property type="match status" value="1"/>
</dbReference>
<dbReference type="RefSeq" id="WP_190946319.1">
    <property type="nucleotide sequence ID" value="NZ_JACJSI010000284.1"/>
</dbReference>
<dbReference type="InterPro" id="IPR015421">
    <property type="entry name" value="PyrdxlP-dep_Trfase_major"/>
</dbReference>
<evidence type="ECO:0000256" key="4">
    <source>
        <dbReference type="ARBA" id="ARBA00022898"/>
    </source>
</evidence>
<evidence type="ECO:0000256" key="3">
    <source>
        <dbReference type="ARBA" id="ARBA00022679"/>
    </source>
</evidence>
<dbReference type="PIRSF" id="PIRSF001434">
    <property type="entry name" value="CGS"/>
    <property type="match status" value="1"/>
</dbReference>
<gene>
    <name evidence="6" type="ORF">H6G97_41350</name>
</gene>
<dbReference type="PANTHER" id="PTHR43797">
    <property type="entry name" value="HOMOCYSTEINE/CYSTEINE SYNTHASE"/>
    <property type="match status" value="1"/>
</dbReference>
<dbReference type="Pfam" id="PF01053">
    <property type="entry name" value="Cys_Met_Meta_PP"/>
    <property type="match status" value="1"/>
</dbReference>
<keyword evidence="3" id="KW-0808">Transferase</keyword>
<sequence length="434" mass="47277">MSEKYRFETLQVHAGQEPDVGTNARAVPIYQTTSYVFDDADHGARLFALQEFGNIYTRIMNPTTDVFEKRIAALEGGVAALATSSGQAAQFLALSTIAQAGDNIVSTSFLYGGTYNQFKVALPRLGINVKLVEGDEVEKFRQAIDDRTKALYVETIGNPQFNIPDLAALAQIAHENGIPLIVDNTFGAGGYLARPIEHGADIVVESATKWIGGHGTSIGGVIVDSGKFDWGNGKFPVFTEPSPGYHGLIFQEVFGVGSQFGNIAFIIRARVEGLRDFGPSLSPFNAFLLLQGLETLSLRVDRHVSNALELAQWLEKQPQVAWVNYPGLPHHPYHERAKKYLRHGFGGVLNFGIKGGLEAGKTFINHVKLASHLANVGDAKTLVIHPASTTHQQLSDTEQISAGVTPDLVRVSVGIEHIDDIKEDFEQAFQFISH</sequence>
<comment type="caution">
    <text evidence="6">The sequence shown here is derived from an EMBL/GenBank/DDBJ whole genome shotgun (WGS) entry which is preliminary data.</text>
</comment>
<evidence type="ECO:0000256" key="1">
    <source>
        <dbReference type="ARBA" id="ARBA00001933"/>
    </source>
</evidence>
<dbReference type="InterPro" id="IPR015422">
    <property type="entry name" value="PyrdxlP-dep_Trfase_small"/>
</dbReference>
<dbReference type="InterPro" id="IPR000277">
    <property type="entry name" value="Cys/Met-Metab_PyrdxlP-dep_enz"/>
</dbReference>
<keyword evidence="7" id="KW-1185">Reference proteome</keyword>
<comment type="similarity">
    <text evidence="2 5">Belongs to the trans-sulfuration enzymes family.</text>
</comment>
<evidence type="ECO:0000313" key="7">
    <source>
        <dbReference type="Proteomes" id="UP000623440"/>
    </source>
</evidence>
<evidence type="ECO:0000256" key="2">
    <source>
        <dbReference type="ARBA" id="ARBA00009077"/>
    </source>
</evidence>
<dbReference type="PANTHER" id="PTHR43797:SF2">
    <property type="entry name" value="HOMOCYSTEINE_CYSTEINE SYNTHASE"/>
    <property type="match status" value="1"/>
</dbReference>
<dbReference type="InterPro" id="IPR015424">
    <property type="entry name" value="PyrdxlP-dep_Trfase"/>
</dbReference>
<accession>A0ABR8E328</accession>
<dbReference type="EMBL" id="JACJSI010000284">
    <property type="protein sequence ID" value="MBD2535497.1"/>
    <property type="molecule type" value="Genomic_DNA"/>
</dbReference>
<dbReference type="Proteomes" id="UP000623440">
    <property type="component" value="Unassembled WGS sequence"/>
</dbReference>
<dbReference type="InterPro" id="IPR054542">
    <property type="entry name" value="Cys_met_metab_PP"/>
</dbReference>
<evidence type="ECO:0000313" key="6">
    <source>
        <dbReference type="EMBL" id="MBD2535497.1"/>
    </source>
</evidence>
<dbReference type="PROSITE" id="PS00868">
    <property type="entry name" value="CYS_MET_METAB_PP"/>
    <property type="match status" value="1"/>
</dbReference>
<reference evidence="6 7" key="1">
    <citation type="journal article" date="2020" name="ISME J.">
        <title>Comparative genomics reveals insights into cyanobacterial evolution and habitat adaptation.</title>
        <authorList>
            <person name="Chen M.Y."/>
            <person name="Teng W.K."/>
            <person name="Zhao L."/>
            <person name="Hu C.X."/>
            <person name="Zhou Y.K."/>
            <person name="Han B.P."/>
            <person name="Song L.R."/>
            <person name="Shu W.S."/>
        </authorList>
    </citation>
    <scope>NUCLEOTIDE SEQUENCE [LARGE SCALE GENOMIC DNA]</scope>
    <source>
        <strain evidence="6 7">FACHB-838</strain>
    </source>
</reference>
<proteinExistence type="inferred from homology"/>